<sequence>MYEDEAEEESEMRDKKKLGLQAELKEIVKMMEDEDGKFWSEKMQRMFELEREIQELEAY</sequence>
<reference evidence="1 2" key="1">
    <citation type="submission" date="2011-06" db="EMBL/GenBank/DDBJ databases">
        <title>The Genome Sequence of Fusarium oxysporum FOSC 3-a.</title>
        <authorList>
            <consortium name="The Broad Institute Genome Sequencing Platform"/>
            <person name="Ma L.-J."/>
            <person name="Gale L.R."/>
            <person name="Schwartz D.C."/>
            <person name="Zhou S."/>
            <person name="Corby-Kistler H."/>
            <person name="Young S.K."/>
            <person name="Zeng Q."/>
            <person name="Gargeya S."/>
            <person name="Fitzgerald M."/>
            <person name="Haas B."/>
            <person name="Abouelleil A."/>
            <person name="Alvarado L."/>
            <person name="Arachchi H.M."/>
            <person name="Berlin A."/>
            <person name="Brown A."/>
            <person name="Chapman S.B."/>
            <person name="Chen Z."/>
            <person name="Dunbar C."/>
            <person name="Freedman E."/>
            <person name="Gearin G."/>
            <person name="Gellesch M."/>
            <person name="Goldberg J."/>
            <person name="Griggs A."/>
            <person name="Gujja S."/>
            <person name="Heiman D."/>
            <person name="Howarth C."/>
            <person name="Larson L."/>
            <person name="Lui A."/>
            <person name="MacDonald P.J.P."/>
            <person name="Mehta T."/>
            <person name="Montmayeur A."/>
            <person name="Murphy C."/>
            <person name="Neiman D."/>
            <person name="Pearson M."/>
            <person name="Priest M."/>
            <person name="Roberts A."/>
            <person name="Saif S."/>
            <person name="Shea T."/>
            <person name="Shenoy N."/>
            <person name="Sisk P."/>
            <person name="Stolte C."/>
            <person name="Sykes S."/>
            <person name="Wortman J."/>
            <person name="Nusbaum C."/>
            <person name="Birren B."/>
        </authorList>
    </citation>
    <scope>NUCLEOTIDE SEQUENCE [LARGE SCALE GENOMIC DNA]</scope>
    <source>
        <strain evidence="2">FOSC 3-a</strain>
    </source>
</reference>
<dbReference type="EMBL" id="JH717843">
    <property type="protein sequence ID" value="EWY92131.1"/>
    <property type="molecule type" value="Genomic_DNA"/>
</dbReference>
<evidence type="ECO:0000313" key="2">
    <source>
        <dbReference type="Proteomes" id="UP000030753"/>
    </source>
</evidence>
<dbReference type="HOGENOM" id="CLU_2960804_0_0_1"/>
<dbReference type="AlphaFoldDB" id="W9IHY7"/>
<protein>
    <submittedName>
        <fullName evidence="1">Uncharacterized protein</fullName>
    </submittedName>
</protein>
<evidence type="ECO:0000313" key="1">
    <source>
        <dbReference type="EMBL" id="EWY92131.1"/>
    </source>
</evidence>
<accession>W9IHY7</accession>
<dbReference type="Proteomes" id="UP000030753">
    <property type="component" value="Unassembled WGS sequence"/>
</dbReference>
<gene>
    <name evidence="1" type="ORF">FOYG_09027</name>
</gene>
<organism evidence="1 2">
    <name type="scientific">Fusarium oxysporum NRRL 32931</name>
    <dbReference type="NCBI Taxonomy" id="660029"/>
    <lineage>
        <taxon>Eukaryota</taxon>
        <taxon>Fungi</taxon>
        <taxon>Dikarya</taxon>
        <taxon>Ascomycota</taxon>
        <taxon>Pezizomycotina</taxon>
        <taxon>Sordariomycetes</taxon>
        <taxon>Hypocreomycetidae</taxon>
        <taxon>Hypocreales</taxon>
        <taxon>Nectriaceae</taxon>
        <taxon>Fusarium</taxon>
        <taxon>Fusarium oxysporum species complex</taxon>
    </lineage>
</organism>
<proteinExistence type="predicted"/>
<name>W9IHY7_FUSOX</name>